<comment type="similarity">
    <text evidence="1 4">Belongs to the glycosyl hydrolase 17 family.</text>
</comment>
<dbReference type="GO" id="GO:0004553">
    <property type="term" value="F:hydrolase activity, hydrolyzing O-glycosyl compounds"/>
    <property type="evidence" value="ECO:0007669"/>
    <property type="project" value="InterPro"/>
</dbReference>
<accession>A0AAV5C4G7</accession>
<evidence type="ECO:0000256" key="5">
    <source>
        <dbReference type="SAM" id="MobiDB-lite"/>
    </source>
</evidence>
<dbReference type="EMBL" id="BQKI01000004">
    <property type="protein sequence ID" value="GJM92840.1"/>
    <property type="molecule type" value="Genomic_DNA"/>
</dbReference>
<keyword evidence="2" id="KW-0378">Hydrolase</keyword>
<proteinExistence type="inferred from homology"/>
<evidence type="ECO:0000256" key="3">
    <source>
        <dbReference type="ARBA" id="ARBA00023295"/>
    </source>
</evidence>
<comment type="caution">
    <text evidence="6">The sequence shown here is derived from an EMBL/GenBank/DDBJ whole genome shotgun (WGS) entry which is preliminary data.</text>
</comment>
<dbReference type="Proteomes" id="UP001054889">
    <property type="component" value="Unassembled WGS sequence"/>
</dbReference>
<dbReference type="Pfam" id="PF00332">
    <property type="entry name" value="Glyco_hydro_17"/>
    <property type="match status" value="1"/>
</dbReference>
<evidence type="ECO:0000313" key="6">
    <source>
        <dbReference type="EMBL" id="GJM92840.1"/>
    </source>
</evidence>
<gene>
    <name evidence="6" type="primary">ga09344</name>
    <name evidence="6" type="ORF">PR202_ga09344</name>
</gene>
<evidence type="ECO:0000256" key="1">
    <source>
        <dbReference type="ARBA" id="ARBA00008773"/>
    </source>
</evidence>
<dbReference type="InterPro" id="IPR017853">
    <property type="entry name" value="GH"/>
</dbReference>
<dbReference type="GO" id="GO:0005975">
    <property type="term" value="P:carbohydrate metabolic process"/>
    <property type="evidence" value="ECO:0007669"/>
    <property type="project" value="InterPro"/>
</dbReference>
<keyword evidence="3" id="KW-0326">Glycosidase</keyword>
<reference evidence="6" key="1">
    <citation type="journal article" date="2018" name="DNA Res.">
        <title>Multiple hybrid de novo genome assembly of finger millet, an orphan allotetraploid crop.</title>
        <authorList>
            <person name="Hatakeyama M."/>
            <person name="Aluri S."/>
            <person name="Balachadran M.T."/>
            <person name="Sivarajan S.R."/>
            <person name="Patrignani A."/>
            <person name="Gruter S."/>
            <person name="Poveda L."/>
            <person name="Shimizu-Inatsugi R."/>
            <person name="Baeten J."/>
            <person name="Francoijs K.J."/>
            <person name="Nataraja K.N."/>
            <person name="Reddy Y.A.N."/>
            <person name="Phadnis S."/>
            <person name="Ravikumar R.L."/>
            <person name="Schlapbach R."/>
            <person name="Sreeman S.M."/>
            <person name="Shimizu K.K."/>
        </authorList>
    </citation>
    <scope>NUCLEOTIDE SEQUENCE</scope>
</reference>
<protein>
    <submittedName>
        <fullName evidence="6">Uncharacterized protein</fullName>
    </submittedName>
</protein>
<feature type="region of interest" description="Disordered" evidence="5">
    <location>
        <begin position="74"/>
        <end position="105"/>
    </location>
</feature>
<feature type="compositionally biased region" description="Low complexity" evidence="5">
    <location>
        <begin position="74"/>
        <end position="100"/>
    </location>
</feature>
<evidence type="ECO:0000313" key="7">
    <source>
        <dbReference type="Proteomes" id="UP001054889"/>
    </source>
</evidence>
<dbReference type="Gene3D" id="3.20.20.80">
    <property type="entry name" value="Glycosidases"/>
    <property type="match status" value="1"/>
</dbReference>
<sequence>MRSTEYRVHNSSTDRCKLPFPVCGKGITDGDEPEQQDLSEVVVSETWWPSGGGGLGASVGNAAAYMNNVVRHVGTGTPRPCSTRTRSPRTSSRTSASSGPDMTEAYHVDFATAAAS</sequence>
<name>A0AAV5C4G7_ELECO</name>
<evidence type="ECO:0000256" key="4">
    <source>
        <dbReference type="RuleBase" id="RU004335"/>
    </source>
</evidence>
<dbReference type="AlphaFoldDB" id="A0AAV5C4G7"/>
<dbReference type="InterPro" id="IPR000490">
    <property type="entry name" value="Glyco_hydro_17"/>
</dbReference>
<organism evidence="6 7">
    <name type="scientific">Eleusine coracana subsp. coracana</name>
    <dbReference type="NCBI Taxonomy" id="191504"/>
    <lineage>
        <taxon>Eukaryota</taxon>
        <taxon>Viridiplantae</taxon>
        <taxon>Streptophyta</taxon>
        <taxon>Embryophyta</taxon>
        <taxon>Tracheophyta</taxon>
        <taxon>Spermatophyta</taxon>
        <taxon>Magnoliopsida</taxon>
        <taxon>Liliopsida</taxon>
        <taxon>Poales</taxon>
        <taxon>Poaceae</taxon>
        <taxon>PACMAD clade</taxon>
        <taxon>Chloridoideae</taxon>
        <taxon>Cynodonteae</taxon>
        <taxon>Eleusininae</taxon>
        <taxon>Eleusine</taxon>
    </lineage>
</organism>
<reference evidence="6" key="2">
    <citation type="submission" date="2021-12" db="EMBL/GenBank/DDBJ databases">
        <title>Resequencing data analysis of finger millet.</title>
        <authorList>
            <person name="Hatakeyama M."/>
            <person name="Aluri S."/>
            <person name="Balachadran M.T."/>
            <person name="Sivarajan S.R."/>
            <person name="Poveda L."/>
            <person name="Shimizu-Inatsugi R."/>
            <person name="Schlapbach R."/>
            <person name="Sreeman S.M."/>
            <person name="Shimizu K.K."/>
        </authorList>
    </citation>
    <scope>NUCLEOTIDE SEQUENCE</scope>
</reference>
<keyword evidence="7" id="KW-1185">Reference proteome</keyword>
<dbReference type="SUPFAM" id="SSF51445">
    <property type="entry name" value="(Trans)glycosidases"/>
    <property type="match status" value="1"/>
</dbReference>
<evidence type="ECO:0000256" key="2">
    <source>
        <dbReference type="ARBA" id="ARBA00022801"/>
    </source>
</evidence>